<dbReference type="GO" id="GO:0009279">
    <property type="term" value="C:cell outer membrane"/>
    <property type="evidence" value="ECO:0007669"/>
    <property type="project" value="UniProtKB-SubCell"/>
</dbReference>
<dbReference type="EMBL" id="FCNW02000174">
    <property type="protein sequence ID" value="SAL70298.1"/>
    <property type="molecule type" value="Genomic_DNA"/>
</dbReference>
<sequence length="195" mass="22414">MNQFARRVLIILFVAVAAGCTFAPVNRNPHADKALEPVSVDLSRYMGRWYVISNIPVVDERDYVGSCATWTLREDGRIEDAVLGRKHGFDQPETGSVFIARPEHGARNSVWKIRPVWPFEFVVLTVYLDPDYEYTVRATPDKNFAWILARHPEMREETYQAVLTRLDAMGFDIARFKKVVQFPEQIGKPGFHSVR</sequence>
<accession>A0A158JNE4</accession>
<keyword evidence="2" id="KW-0446">Lipid-binding</keyword>
<keyword evidence="2" id="KW-0449">Lipoprotein</keyword>
<dbReference type="PRINTS" id="PR01171">
    <property type="entry name" value="BCTLIPOCALIN"/>
</dbReference>
<evidence type="ECO:0000256" key="2">
    <source>
        <dbReference type="PIRNR" id="PIRNR036893"/>
    </source>
</evidence>
<comment type="function">
    <text evidence="2">Involved in the storage or transport of lipids necessary for membrane maintenance under stressful conditions. Displays a binding preference for lysophospholipids.</text>
</comment>
<feature type="domain" description="Lipocalin/cytosolic fatty-acid binding" evidence="3">
    <location>
        <begin position="40"/>
        <end position="181"/>
    </location>
</feature>
<evidence type="ECO:0000313" key="5">
    <source>
        <dbReference type="Proteomes" id="UP000054977"/>
    </source>
</evidence>
<comment type="similarity">
    <text evidence="1 2">Belongs to the calycin superfamily. Lipocalin family.</text>
</comment>
<evidence type="ECO:0000259" key="3">
    <source>
        <dbReference type="Pfam" id="PF08212"/>
    </source>
</evidence>
<evidence type="ECO:0000256" key="1">
    <source>
        <dbReference type="ARBA" id="ARBA00006889"/>
    </source>
</evidence>
<dbReference type="AlphaFoldDB" id="A0A158JNE4"/>
<dbReference type="Gene3D" id="2.40.128.20">
    <property type="match status" value="1"/>
</dbReference>
<dbReference type="OrthoDB" id="9793905at2"/>
<comment type="subunit">
    <text evidence="2">Homodimer.</text>
</comment>
<dbReference type="PROSITE" id="PS51257">
    <property type="entry name" value="PROKAR_LIPOPROTEIN"/>
    <property type="match status" value="1"/>
</dbReference>
<dbReference type="Proteomes" id="UP000054977">
    <property type="component" value="Unassembled WGS sequence"/>
</dbReference>
<dbReference type="InterPro" id="IPR002446">
    <property type="entry name" value="Lipocalin_bac"/>
</dbReference>
<dbReference type="GO" id="GO:0008289">
    <property type="term" value="F:lipid binding"/>
    <property type="evidence" value="ECO:0007669"/>
    <property type="project" value="UniProtKB-UniRule"/>
</dbReference>
<feature type="signal peptide" evidence="2">
    <location>
        <begin position="1"/>
        <end position="23"/>
    </location>
</feature>
<feature type="chain" id="PRO_5013437693" description="Outer membrane lipoprotein Blc" evidence="2">
    <location>
        <begin position="24"/>
        <end position="195"/>
    </location>
</feature>
<keyword evidence="2" id="KW-0472">Membrane</keyword>
<gene>
    <name evidence="4" type="ORF">AWB65_06908</name>
</gene>
<dbReference type="InterPro" id="IPR022271">
    <property type="entry name" value="Lipocalin_ApoD"/>
</dbReference>
<dbReference type="InterPro" id="IPR047202">
    <property type="entry name" value="Lipocalin_Blc-like_dom"/>
</dbReference>
<proteinExistence type="inferred from homology"/>
<keyword evidence="2" id="KW-0998">Cell outer membrane</keyword>
<dbReference type="PANTHER" id="PTHR10612">
    <property type="entry name" value="APOLIPOPROTEIN D"/>
    <property type="match status" value="1"/>
</dbReference>
<dbReference type="SUPFAM" id="SSF50814">
    <property type="entry name" value="Lipocalins"/>
    <property type="match status" value="1"/>
</dbReference>
<dbReference type="PANTHER" id="PTHR10612:SF34">
    <property type="entry name" value="APOLIPOPROTEIN D"/>
    <property type="match status" value="1"/>
</dbReference>
<dbReference type="InterPro" id="IPR022272">
    <property type="entry name" value="Lipocalin_CS"/>
</dbReference>
<keyword evidence="5" id="KW-1185">Reference proteome</keyword>
<reference evidence="4" key="1">
    <citation type="submission" date="2016-01" db="EMBL/GenBank/DDBJ databases">
        <authorList>
            <person name="Peeters C."/>
        </authorList>
    </citation>
    <scope>NUCLEOTIDE SEQUENCE [LARGE SCALE GENOMIC DNA]</scope>
    <source>
        <strain evidence="4">LMG 22934</strain>
    </source>
</reference>
<protein>
    <recommendedName>
        <fullName evidence="2">Outer membrane lipoprotein Blc</fullName>
    </recommendedName>
</protein>
<dbReference type="GO" id="GO:0006950">
    <property type="term" value="P:response to stress"/>
    <property type="evidence" value="ECO:0007669"/>
    <property type="project" value="UniProtKB-ARBA"/>
</dbReference>
<dbReference type="InterPro" id="IPR000566">
    <property type="entry name" value="Lipocln_cytosolic_FA-bd_dom"/>
</dbReference>
<dbReference type="PROSITE" id="PS00213">
    <property type="entry name" value="LIPOCALIN"/>
    <property type="match status" value="1"/>
</dbReference>
<organism evidence="4 5">
    <name type="scientific">Caballeronia humi</name>
    <dbReference type="NCBI Taxonomy" id="326474"/>
    <lineage>
        <taxon>Bacteria</taxon>
        <taxon>Pseudomonadati</taxon>
        <taxon>Pseudomonadota</taxon>
        <taxon>Betaproteobacteria</taxon>
        <taxon>Burkholderiales</taxon>
        <taxon>Burkholderiaceae</taxon>
        <taxon>Caballeronia</taxon>
    </lineage>
</organism>
<keyword evidence="2" id="KW-0732">Signal</keyword>
<dbReference type="InterPro" id="IPR012674">
    <property type="entry name" value="Calycin"/>
</dbReference>
<comment type="subcellular location">
    <subcellularLocation>
        <location evidence="2">Cell outer membrane</location>
    </subcellularLocation>
</comment>
<dbReference type="Pfam" id="PF08212">
    <property type="entry name" value="Lipocalin_2"/>
    <property type="match status" value="1"/>
</dbReference>
<dbReference type="STRING" id="326474.AWB65_06908"/>
<comment type="caution">
    <text evidence="4">The sequence shown here is derived from an EMBL/GenBank/DDBJ whole genome shotgun (WGS) entry which is preliminary data.</text>
</comment>
<dbReference type="PIRSF" id="PIRSF036893">
    <property type="entry name" value="Lipocalin_ApoD"/>
    <property type="match status" value="1"/>
</dbReference>
<evidence type="ECO:0000313" key="4">
    <source>
        <dbReference type="EMBL" id="SAL70298.1"/>
    </source>
</evidence>
<name>A0A158JNE4_9BURK</name>
<dbReference type="CDD" id="cd19438">
    <property type="entry name" value="lipocalin_Blc-like"/>
    <property type="match status" value="1"/>
</dbReference>
<dbReference type="RefSeq" id="WP_087671260.1">
    <property type="nucleotide sequence ID" value="NZ_FCNW02000174.1"/>
</dbReference>